<dbReference type="InterPro" id="IPR001627">
    <property type="entry name" value="Semap_dom"/>
</dbReference>
<comment type="caution">
    <text evidence="9">The sequence shown here is derived from an EMBL/GenBank/DDBJ whole genome shotgun (WGS) entry which is preliminary data.</text>
</comment>
<dbReference type="PROSITE" id="PS51004">
    <property type="entry name" value="SEMA"/>
    <property type="match status" value="1"/>
</dbReference>
<dbReference type="PANTHER" id="PTHR11036">
    <property type="entry name" value="SEMAPHORIN"/>
    <property type="match status" value="1"/>
</dbReference>
<dbReference type="GO" id="GO:0007411">
    <property type="term" value="P:axon guidance"/>
    <property type="evidence" value="ECO:0007669"/>
    <property type="project" value="TreeGrafter"/>
</dbReference>
<keyword evidence="7" id="KW-0732">Signal</keyword>
<accession>A0AAV9SA17</accession>
<evidence type="ECO:0000256" key="6">
    <source>
        <dbReference type="SAM" id="MobiDB-lite"/>
    </source>
</evidence>
<dbReference type="Pfam" id="PF01437">
    <property type="entry name" value="PSI"/>
    <property type="match status" value="1"/>
</dbReference>
<dbReference type="Gene3D" id="3.30.1680.10">
    <property type="entry name" value="ligand-binding face of the semaphorins, domain 2"/>
    <property type="match status" value="1"/>
</dbReference>
<dbReference type="SMART" id="SM00423">
    <property type="entry name" value="PSI"/>
    <property type="match status" value="1"/>
</dbReference>
<dbReference type="GO" id="GO:0005886">
    <property type="term" value="C:plasma membrane"/>
    <property type="evidence" value="ECO:0007669"/>
    <property type="project" value="TreeGrafter"/>
</dbReference>
<dbReference type="GO" id="GO:0045499">
    <property type="term" value="F:chemorepellent activity"/>
    <property type="evidence" value="ECO:0007669"/>
    <property type="project" value="TreeGrafter"/>
</dbReference>
<evidence type="ECO:0000313" key="9">
    <source>
        <dbReference type="EMBL" id="KAK5618155.1"/>
    </source>
</evidence>
<organism evidence="9 10">
    <name type="scientific">Crenichthys baileyi</name>
    <name type="common">White River springfish</name>
    <dbReference type="NCBI Taxonomy" id="28760"/>
    <lineage>
        <taxon>Eukaryota</taxon>
        <taxon>Metazoa</taxon>
        <taxon>Chordata</taxon>
        <taxon>Craniata</taxon>
        <taxon>Vertebrata</taxon>
        <taxon>Euteleostomi</taxon>
        <taxon>Actinopterygii</taxon>
        <taxon>Neopterygii</taxon>
        <taxon>Teleostei</taxon>
        <taxon>Neoteleostei</taxon>
        <taxon>Acanthomorphata</taxon>
        <taxon>Ovalentaria</taxon>
        <taxon>Atherinomorphae</taxon>
        <taxon>Cyprinodontiformes</taxon>
        <taxon>Goodeidae</taxon>
        <taxon>Crenichthys</taxon>
    </lineage>
</organism>
<dbReference type="GO" id="GO:0071526">
    <property type="term" value="P:semaphorin-plexin signaling pathway"/>
    <property type="evidence" value="ECO:0007669"/>
    <property type="project" value="TreeGrafter"/>
</dbReference>
<proteinExistence type="predicted"/>
<dbReference type="Proteomes" id="UP001311232">
    <property type="component" value="Unassembled WGS sequence"/>
</dbReference>
<dbReference type="Pfam" id="PF01403">
    <property type="entry name" value="Sema"/>
    <property type="match status" value="1"/>
</dbReference>
<feature type="chain" id="PRO_5043485684" description="Sema domain-containing protein" evidence="7">
    <location>
        <begin position="25"/>
        <end position="684"/>
    </location>
</feature>
<dbReference type="InterPro" id="IPR027231">
    <property type="entry name" value="Semaphorin"/>
</dbReference>
<evidence type="ECO:0000256" key="3">
    <source>
        <dbReference type="ARBA" id="ARBA00023157"/>
    </source>
</evidence>
<dbReference type="GO" id="GO:0030335">
    <property type="term" value="P:positive regulation of cell migration"/>
    <property type="evidence" value="ECO:0007669"/>
    <property type="project" value="TreeGrafter"/>
</dbReference>
<dbReference type="InterPro" id="IPR015943">
    <property type="entry name" value="WD40/YVTN_repeat-like_dom_sf"/>
</dbReference>
<evidence type="ECO:0000256" key="7">
    <source>
        <dbReference type="SAM" id="SignalP"/>
    </source>
</evidence>
<keyword evidence="3" id="KW-1015">Disulfide bond</keyword>
<keyword evidence="2" id="KW-0472">Membrane</keyword>
<dbReference type="GO" id="GO:0001755">
    <property type="term" value="P:neural crest cell migration"/>
    <property type="evidence" value="ECO:0007669"/>
    <property type="project" value="TreeGrafter"/>
</dbReference>
<feature type="domain" description="Sema" evidence="8">
    <location>
        <begin position="28"/>
        <end position="495"/>
    </location>
</feature>
<dbReference type="InterPro" id="IPR016201">
    <property type="entry name" value="PSI"/>
</dbReference>
<evidence type="ECO:0000259" key="8">
    <source>
        <dbReference type="PROSITE" id="PS51004"/>
    </source>
</evidence>
<dbReference type="AlphaFoldDB" id="A0AAV9SA17"/>
<dbReference type="GO" id="GO:0030215">
    <property type="term" value="F:semaphorin receptor binding"/>
    <property type="evidence" value="ECO:0007669"/>
    <property type="project" value="InterPro"/>
</dbReference>
<dbReference type="SUPFAM" id="SSF101912">
    <property type="entry name" value="Sema domain"/>
    <property type="match status" value="1"/>
</dbReference>
<evidence type="ECO:0000256" key="4">
    <source>
        <dbReference type="ARBA" id="ARBA00023180"/>
    </source>
</evidence>
<evidence type="ECO:0000256" key="5">
    <source>
        <dbReference type="PROSITE-ProRule" id="PRU00352"/>
    </source>
</evidence>
<evidence type="ECO:0000256" key="1">
    <source>
        <dbReference type="ARBA" id="ARBA00004370"/>
    </source>
</evidence>
<dbReference type="SMART" id="SM00630">
    <property type="entry name" value="Sema"/>
    <property type="match status" value="1"/>
</dbReference>
<name>A0AAV9SA17_9TELE</name>
<dbReference type="GO" id="GO:0000122">
    <property type="term" value="P:negative regulation of transcription by RNA polymerase II"/>
    <property type="evidence" value="ECO:0007669"/>
    <property type="project" value="TreeGrafter"/>
</dbReference>
<evidence type="ECO:0000256" key="2">
    <source>
        <dbReference type="ARBA" id="ARBA00023136"/>
    </source>
</evidence>
<dbReference type="PANTHER" id="PTHR11036:SF135">
    <property type="entry name" value="SEMAPHORIN 4D ISOFORM X1-RELATED"/>
    <property type="match status" value="1"/>
</dbReference>
<protein>
    <recommendedName>
        <fullName evidence="8">Sema domain-containing protein</fullName>
    </recommendedName>
</protein>
<dbReference type="GO" id="GO:0043931">
    <property type="term" value="P:ossification involved in bone maturation"/>
    <property type="evidence" value="ECO:0007669"/>
    <property type="project" value="TreeGrafter"/>
</dbReference>
<gene>
    <name evidence="9" type="ORF">CRENBAI_021399</name>
</gene>
<dbReference type="Gene3D" id="2.130.10.10">
    <property type="entry name" value="YVTN repeat-like/Quinoprotein amine dehydrogenase"/>
    <property type="match status" value="1"/>
</dbReference>
<dbReference type="InterPro" id="IPR036352">
    <property type="entry name" value="Semap_dom_sf"/>
</dbReference>
<sequence length="684" mass="75691">MVVMTCQVALLYVLLIMNEGLAQSQKPRRSVFFSGVKLKLFREPDFDGLSSLMVRDDIGRLYIGARGKVVVLSLNDITNKTSENKWTVSSADKAGCELKGRSSEDCENYIRMLHSLDDGRMLVCGTNAFNPACRYMTFNGGIVTMETTIRDGRGKVPFDPNQDFASLMNGNTLYSATASNFLGTEMVFQRHGQNPIKTEGKLSWLNEPTMISINIPEINKSTEMNEDDNVFLFLTEKALEERRSNMRLSRVARVCKSDLGGMRTLQRRWTSFLKARLDCPFGDAGSPPLVQDVFLLQDENNWMDSIFYATFTSNPEPSSTCSQSAVCAYKLSDIRQVFKGNFLTESDSDSWVTYTGAEPFPYPGSCINDEMRASGVVTSLNLSDTTLLFVKNHPLMEGVVTPITGRPLLVQSASQFSKIVVDKVTSLDGQQHRIMFIGTSSGWLQKGVWFDGEGGRIIEELQLFQDAQPILFLQLSSNSGQLYSGARNAAVQLSVRDCSRYASCDDCLIARDPYCGWDLLRGLCAAVVGASSSSMIQSLTDGDVGICPSSDLPKQFISVLLTAGIAQFLPCFPNTNLPVSWRFSDNVLQPSPRHILLIQGLVVTPSFTDAGLYICETVEAVKGREHRTAVVQYLVKVHNRRCRRKPQNHVGCSNRGRDAGTEGTLATGQEERAETNNENSITVQ</sequence>
<dbReference type="InterPro" id="IPR002165">
    <property type="entry name" value="Plexin_repeat"/>
</dbReference>
<keyword evidence="10" id="KW-1185">Reference proteome</keyword>
<comment type="caution">
    <text evidence="5">Lacks conserved residue(s) required for the propagation of feature annotation.</text>
</comment>
<dbReference type="SUPFAM" id="SSF103575">
    <property type="entry name" value="Plexin repeat"/>
    <property type="match status" value="1"/>
</dbReference>
<dbReference type="EMBL" id="JAHHUM010000636">
    <property type="protein sequence ID" value="KAK5618155.1"/>
    <property type="molecule type" value="Genomic_DNA"/>
</dbReference>
<dbReference type="GO" id="GO:0005615">
    <property type="term" value="C:extracellular space"/>
    <property type="evidence" value="ECO:0007669"/>
    <property type="project" value="TreeGrafter"/>
</dbReference>
<reference evidence="9 10" key="1">
    <citation type="submission" date="2021-06" db="EMBL/GenBank/DDBJ databases">
        <authorList>
            <person name="Palmer J.M."/>
        </authorList>
    </citation>
    <scope>NUCLEOTIDE SEQUENCE [LARGE SCALE GENOMIC DNA]</scope>
    <source>
        <strain evidence="9 10">MEX-2019</strain>
        <tissue evidence="9">Muscle</tissue>
    </source>
</reference>
<comment type="subcellular location">
    <subcellularLocation>
        <location evidence="1">Membrane</location>
    </subcellularLocation>
</comment>
<evidence type="ECO:0000313" key="10">
    <source>
        <dbReference type="Proteomes" id="UP001311232"/>
    </source>
</evidence>
<feature type="signal peptide" evidence="7">
    <location>
        <begin position="1"/>
        <end position="24"/>
    </location>
</feature>
<feature type="region of interest" description="Disordered" evidence="6">
    <location>
        <begin position="646"/>
        <end position="684"/>
    </location>
</feature>
<keyword evidence="4" id="KW-0325">Glycoprotein</keyword>